<evidence type="ECO:0000313" key="13">
    <source>
        <dbReference type="EMBL" id="CAI5713130.1"/>
    </source>
</evidence>
<evidence type="ECO:0000256" key="7">
    <source>
        <dbReference type="ARBA" id="ARBA00022989"/>
    </source>
</evidence>
<feature type="region of interest" description="Disordered" evidence="9">
    <location>
        <begin position="71"/>
        <end position="103"/>
    </location>
</feature>
<feature type="transmembrane region" description="Helical" evidence="10">
    <location>
        <begin position="838"/>
        <end position="864"/>
    </location>
</feature>
<feature type="region of interest" description="Disordered" evidence="9">
    <location>
        <begin position="689"/>
        <end position="717"/>
    </location>
</feature>
<feature type="domain" description="ABC transporter" evidence="11">
    <location>
        <begin position="1168"/>
        <end position="1432"/>
    </location>
</feature>
<dbReference type="SUPFAM" id="SSF52540">
    <property type="entry name" value="P-loop containing nucleoside triphosphate hydrolases"/>
    <property type="match status" value="2"/>
</dbReference>
<feature type="transmembrane region" description="Helical" evidence="10">
    <location>
        <begin position="800"/>
        <end position="826"/>
    </location>
</feature>
<dbReference type="InterPro" id="IPR027417">
    <property type="entry name" value="P-loop_NTPase"/>
</dbReference>
<keyword evidence="3 10" id="KW-0812">Transmembrane</keyword>
<evidence type="ECO:0000256" key="6">
    <source>
        <dbReference type="ARBA" id="ARBA00022840"/>
    </source>
</evidence>
<dbReference type="PANTHER" id="PTHR24223:SF443">
    <property type="entry name" value="MULTIDRUG-RESISTANCE LIKE PROTEIN 1, ISOFORM I"/>
    <property type="match status" value="1"/>
</dbReference>
<comment type="caution">
    <text evidence="13">The sequence shown here is derived from an EMBL/GenBank/DDBJ whole genome shotgun (WGS) entry which is preliminary data.</text>
</comment>
<protein>
    <recommendedName>
        <fullName evidence="15">ABC transmembrane type-1 domain-containing protein</fullName>
    </recommendedName>
</protein>
<feature type="transmembrane region" description="Helical" evidence="10">
    <location>
        <begin position="1045"/>
        <end position="1066"/>
    </location>
</feature>
<feature type="compositionally biased region" description="Basic and acidic residues" evidence="9">
    <location>
        <begin position="689"/>
        <end position="705"/>
    </location>
</feature>
<keyword evidence="4" id="KW-0677">Repeat</keyword>
<evidence type="ECO:0000256" key="2">
    <source>
        <dbReference type="ARBA" id="ARBA00022448"/>
    </source>
</evidence>
<reference evidence="13" key="1">
    <citation type="submission" date="2022-12" db="EMBL/GenBank/DDBJ databases">
        <authorList>
            <person name="Webb A."/>
        </authorList>
    </citation>
    <scope>NUCLEOTIDE SEQUENCE</scope>
    <source>
        <strain evidence="13">Hp1</strain>
    </source>
</reference>
<evidence type="ECO:0000313" key="14">
    <source>
        <dbReference type="Proteomes" id="UP001162031"/>
    </source>
</evidence>
<evidence type="ECO:0000256" key="1">
    <source>
        <dbReference type="ARBA" id="ARBA00004128"/>
    </source>
</evidence>
<evidence type="ECO:0000256" key="10">
    <source>
        <dbReference type="SAM" id="Phobius"/>
    </source>
</evidence>
<name>A0AAV0T2Z9_HYABA</name>
<keyword evidence="2" id="KW-0813">Transport</keyword>
<sequence length="1463" mass="157144">MLHRSTASADSDVFAQTSALSSSTSTARAERQPLLLSGAPPPQVFAHPVECASLASRVLLQWVTPSIALANRASPSSHPDPHPHLRPNQIQRQPSGPTAKRGLQQADVWELPPHARTEAGANALQRAWITRGSLPLAFVSTQGLQFAGLGVLYAAVKLCDLMGPYVLFQMVSLLQKQEQEKREDERETRNGLLVWIGTLLVSRLLRALLSTFVRAELQTMTLRLTVALQSLVFQKALRLPNVSTQQVDALCTVDVMQLLQGVACIHEVWVMPLVVALMLAGIGRCVGAAACAATAALVVSTLLVSRLLTQLQLQSLDRLRQAREELQRSAMDTVHTMPAVKLHAWESAAVTRVNATGGRKLAALWDFQVRCAAGIAFQFATPVLVTAAALAVGYYSSARSLTAASGVATLALVRLMQTPLRVLPKAVLSARTAWRSLRDLSHFIDQDELNPHAVARRDSLGVVAKYDARDVVVAVEDATLGWGSSGPVLFQHLDLTVGVGELLLVHGRPGSGKSSFLSALLGEMQARAGSDGVSNRVYVGGSVAYCPQQPWLQRTLSVRDNVLFGLPFDRRKYQLVLDACALVSPLAVLSAGDHTVIEEWMPTPEQQALVSLARACYSDAAVYLLDEPLARCSKHVARETFYRCLSGLLRNKTRVVVTTRAEFIHSEFVDDAIRFEDGGRLVHIRDVDEDKGREEQGEDKRRSVESEEADVESGAHCSTTELDCASMSASRSLPVEELAGTEQLSIENAVNTTRNSLSDRPLREYLSCETAAEAEWSEHESEGLGKSARAYARAIGGAPLAVVLFVLLVFWHALQLLSEVWVAYWVRSRGHTSMAVDQLVYVSLALGGVLIAFGYALVIAVVAVGGARRAFSSLAFAFLQAPLAFFDAFGCGNGKVRSKRLSLARRRKLERAFTGTDLTDMGVRLPLAVGAVLALGASTLTALLTAATVTRYYAVLIAPVLYVYVHTARSYLRPARDLVHLERTVRRAAQLHVTESILGARVIRAFGLAHVNRVLGHHFWLQDVAARNGHLGLHIDEWLTLRVQVYGAVVVGVVASSSFLALRYTLSTGTLALALHEALVVDGGALEALVRMWVWLSPVLPIAARMQAAVRGVKVITESTAYSTAAASGMSTPFAPVQSAASPSLSWPAKGDVRFDAVSFRDPAATNVEITDMFEIGDGGAPPLALKSVSFRLQAGEKAAIFESCAVVSPVGRALLRVHELTAGRIVVDGVDISTLDVHTLRSRVACVSAAAPSGALYDGLVRTQLDPSGADIEDERLWAALRAVGLASNVATLDGLLPGIADLQQDPAKRLLLSLARALLSEPSVVVLALAPVLLLSPEHECQPEPEPYASLDDTTLNVLQRVLQEELCAATVVVLLPSAVSSPQSVQARVTALLNAVGRVLAVGDGEIAELGTSADIAMTAACPSRQAVLPAVRSRLELSDLEHPCEDSGPAVLQEAERLD</sequence>
<dbReference type="InterPro" id="IPR011527">
    <property type="entry name" value="ABC1_TM_dom"/>
</dbReference>
<dbReference type="GO" id="GO:0140359">
    <property type="term" value="F:ABC-type transporter activity"/>
    <property type="evidence" value="ECO:0007669"/>
    <property type="project" value="InterPro"/>
</dbReference>
<gene>
    <name evidence="13" type="ORF">HBR001_LOCUS982</name>
</gene>
<dbReference type="SUPFAM" id="SSF90123">
    <property type="entry name" value="ABC transporter transmembrane region"/>
    <property type="match status" value="2"/>
</dbReference>
<dbReference type="PANTHER" id="PTHR24223">
    <property type="entry name" value="ATP-BINDING CASSETTE SUB-FAMILY C"/>
    <property type="match status" value="1"/>
</dbReference>
<accession>A0AAV0T2Z9</accession>
<evidence type="ECO:0000259" key="11">
    <source>
        <dbReference type="PROSITE" id="PS50893"/>
    </source>
</evidence>
<dbReference type="Pfam" id="PF00005">
    <property type="entry name" value="ABC_tran"/>
    <property type="match status" value="1"/>
</dbReference>
<keyword evidence="6" id="KW-0067">ATP-binding</keyword>
<feature type="domain" description="ABC transmembrane type-1" evidence="12">
    <location>
        <begin position="839"/>
        <end position="1075"/>
    </location>
</feature>
<dbReference type="PROSITE" id="PS50893">
    <property type="entry name" value="ABC_TRANSPORTER_2"/>
    <property type="match status" value="2"/>
</dbReference>
<dbReference type="GO" id="GO:0016887">
    <property type="term" value="F:ATP hydrolysis activity"/>
    <property type="evidence" value="ECO:0007669"/>
    <property type="project" value="InterPro"/>
</dbReference>
<feature type="region of interest" description="Disordered" evidence="9">
    <location>
        <begin position="1"/>
        <end position="26"/>
    </location>
</feature>
<evidence type="ECO:0000256" key="8">
    <source>
        <dbReference type="ARBA" id="ARBA00023136"/>
    </source>
</evidence>
<dbReference type="EMBL" id="CANTFL010000090">
    <property type="protein sequence ID" value="CAI5713130.1"/>
    <property type="molecule type" value="Genomic_DNA"/>
</dbReference>
<keyword evidence="8 10" id="KW-0472">Membrane</keyword>
<evidence type="ECO:0000256" key="9">
    <source>
        <dbReference type="SAM" id="MobiDB-lite"/>
    </source>
</evidence>
<feature type="transmembrane region" description="Helical" evidence="10">
    <location>
        <begin position="925"/>
        <end position="946"/>
    </location>
</feature>
<dbReference type="Gene3D" id="1.20.1560.10">
    <property type="entry name" value="ABC transporter type 1, transmembrane domain"/>
    <property type="match status" value="2"/>
</dbReference>
<organism evidence="13 14">
    <name type="scientific">Hyaloperonospora brassicae</name>
    <name type="common">Brassica downy mildew</name>
    <name type="synonym">Peronospora brassicae</name>
    <dbReference type="NCBI Taxonomy" id="162125"/>
    <lineage>
        <taxon>Eukaryota</taxon>
        <taxon>Sar</taxon>
        <taxon>Stramenopiles</taxon>
        <taxon>Oomycota</taxon>
        <taxon>Peronosporomycetes</taxon>
        <taxon>Peronosporales</taxon>
        <taxon>Peronosporaceae</taxon>
        <taxon>Hyaloperonospora</taxon>
    </lineage>
</organism>
<dbReference type="InterPro" id="IPR003593">
    <property type="entry name" value="AAA+_ATPase"/>
</dbReference>
<keyword evidence="7 10" id="KW-1133">Transmembrane helix</keyword>
<evidence type="ECO:0008006" key="15">
    <source>
        <dbReference type="Google" id="ProtNLM"/>
    </source>
</evidence>
<feature type="domain" description="ABC transmembrane type-1" evidence="12">
    <location>
        <begin position="147"/>
        <end position="432"/>
    </location>
</feature>
<dbReference type="SMART" id="SM00382">
    <property type="entry name" value="AAA"/>
    <property type="match status" value="1"/>
</dbReference>
<evidence type="ECO:0000256" key="3">
    <source>
        <dbReference type="ARBA" id="ARBA00022692"/>
    </source>
</evidence>
<dbReference type="Pfam" id="PF00664">
    <property type="entry name" value="ABC_membrane"/>
    <property type="match status" value="1"/>
</dbReference>
<dbReference type="InterPro" id="IPR036640">
    <property type="entry name" value="ABC1_TM_sf"/>
</dbReference>
<feature type="domain" description="ABC transporter" evidence="11">
    <location>
        <begin position="473"/>
        <end position="703"/>
    </location>
</feature>
<dbReference type="GO" id="GO:0005774">
    <property type="term" value="C:vacuolar membrane"/>
    <property type="evidence" value="ECO:0007669"/>
    <property type="project" value="UniProtKB-SubCell"/>
</dbReference>
<comment type="subcellular location">
    <subcellularLocation>
        <location evidence="1">Vacuole membrane</location>
        <topology evidence="1">Multi-pass membrane protein</topology>
    </subcellularLocation>
</comment>
<dbReference type="PROSITE" id="PS50929">
    <property type="entry name" value="ABC_TM1F"/>
    <property type="match status" value="2"/>
</dbReference>
<evidence type="ECO:0000256" key="4">
    <source>
        <dbReference type="ARBA" id="ARBA00022737"/>
    </source>
</evidence>
<dbReference type="GO" id="GO:0005524">
    <property type="term" value="F:ATP binding"/>
    <property type="evidence" value="ECO:0007669"/>
    <property type="project" value="UniProtKB-KW"/>
</dbReference>
<keyword evidence="5" id="KW-0547">Nucleotide-binding</keyword>
<dbReference type="Gene3D" id="3.40.50.300">
    <property type="entry name" value="P-loop containing nucleotide triphosphate hydrolases"/>
    <property type="match status" value="2"/>
</dbReference>
<dbReference type="Proteomes" id="UP001162031">
    <property type="component" value="Unassembled WGS sequence"/>
</dbReference>
<feature type="compositionally biased region" description="Low complexity" evidence="9">
    <location>
        <begin position="15"/>
        <end position="26"/>
    </location>
</feature>
<feature type="transmembrane region" description="Helical" evidence="10">
    <location>
        <begin position="870"/>
        <end position="890"/>
    </location>
</feature>
<dbReference type="InterPro" id="IPR003439">
    <property type="entry name" value="ABC_transporter-like_ATP-bd"/>
</dbReference>
<evidence type="ECO:0000256" key="5">
    <source>
        <dbReference type="ARBA" id="ARBA00022741"/>
    </source>
</evidence>
<proteinExistence type="predicted"/>
<keyword evidence="14" id="KW-1185">Reference proteome</keyword>
<evidence type="ECO:0000259" key="12">
    <source>
        <dbReference type="PROSITE" id="PS50929"/>
    </source>
</evidence>
<feature type="transmembrane region" description="Helical" evidence="10">
    <location>
        <begin position="952"/>
        <end position="972"/>
    </location>
</feature>
<dbReference type="InterPro" id="IPR050173">
    <property type="entry name" value="ABC_transporter_C-like"/>
</dbReference>